<dbReference type="PANTHER" id="PTHR46889:SF7">
    <property type="entry name" value="TRANSPOSASE FOR INSERTION SEQUENCE ELEMENT IS904"/>
    <property type="match status" value="1"/>
</dbReference>
<name>A0ABT3NZY7_9PROT</name>
<dbReference type="RefSeq" id="WP_301591924.1">
    <property type="nucleotide sequence ID" value="NZ_JAPFQI010000020.1"/>
</dbReference>
<dbReference type="SUPFAM" id="SSF53098">
    <property type="entry name" value="Ribonuclease H-like"/>
    <property type="match status" value="1"/>
</dbReference>
<evidence type="ECO:0000313" key="2">
    <source>
        <dbReference type="EMBL" id="MCW8087718.1"/>
    </source>
</evidence>
<organism evidence="2 3">
    <name type="scientific">Sabulicella glaciei</name>
    <dbReference type="NCBI Taxonomy" id="2984948"/>
    <lineage>
        <taxon>Bacteria</taxon>
        <taxon>Pseudomonadati</taxon>
        <taxon>Pseudomonadota</taxon>
        <taxon>Alphaproteobacteria</taxon>
        <taxon>Acetobacterales</taxon>
        <taxon>Acetobacteraceae</taxon>
        <taxon>Sabulicella</taxon>
    </lineage>
</organism>
<dbReference type="EMBL" id="JAPFQI010000020">
    <property type="protein sequence ID" value="MCW8087718.1"/>
    <property type="molecule type" value="Genomic_DNA"/>
</dbReference>
<evidence type="ECO:0000313" key="3">
    <source>
        <dbReference type="Proteomes" id="UP001526430"/>
    </source>
</evidence>
<protein>
    <submittedName>
        <fullName evidence="2">Integrase core domain-containing protein</fullName>
    </submittedName>
</protein>
<dbReference type="InterPro" id="IPR036397">
    <property type="entry name" value="RNaseH_sf"/>
</dbReference>
<accession>A0ABT3NZY7</accession>
<keyword evidence="3" id="KW-1185">Reference proteome</keyword>
<proteinExistence type="predicted"/>
<dbReference type="InterPro" id="IPR012337">
    <property type="entry name" value="RNaseH-like_sf"/>
</dbReference>
<evidence type="ECO:0000259" key="1">
    <source>
        <dbReference type="Pfam" id="PF13683"/>
    </source>
</evidence>
<dbReference type="Gene3D" id="3.30.420.10">
    <property type="entry name" value="Ribonuclease H-like superfamily/Ribonuclease H"/>
    <property type="match status" value="1"/>
</dbReference>
<comment type="caution">
    <text evidence="2">The sequence shown here is derived from an EMBL/GenBank/DDBJ whole genome shotgun (WGS) entry which is preliminary data.</text>
</comment>
<sequence>MGRRGNPYDNAKAESFMKTLKVEAVYRTEYKSFEEVAADLPRFLEAIYNERRLHSALGYRSPAEFERQHAQEGVKTPA</sequence>
<dbReference type="InterPro" id="IPR001584">
    <property type="entry name" value="Integrase_cat-core"/>
</dbReference>
<feature type="domain" description="Integrase catalytic" evidence="1">
    <location>
        <begin position="1"/>
        <end position="62"/>
    </location>
</feature>
<dbReference type="Proteomes" id="UP001526430">
    <property type="component" value="Unassembled WGS sequence"/>
</dbReference>
<dbReference type="InterPro" id="IPR050900">
    <property type="entry name" value="Transposase_IS3/IS150/IS904"/>
</dbReference>
<dbReference type="Pfam" id="PF13683">
    <property type="entry name" value="rve_3"/>
    <property type="match status" value="1"/>
</dbReference>
<dbReference type="PANTHER" id="PTHR46889">
    <property type="entry name" value="TRANSPOSASE INSF FOR INSERTION SEQUENCE IS3B-RELATED"/>
    <property type="match status" value="1"/>
</dbReference>
<gene>
    <name evidence="2" type="ORF">OF850_19090</name>
</gene>
<reference evidence="2 3" key="1">
    <citation type="submission" date="2022-10" db="EMBL/GenBank/DDBJ databases">
        <title>Roseococcus glaciei nov., sp. nov., isolated from glacier.</title>
        <authorList>
            <person name="Liu Q."/>
            <person name="Xin Y.-H."/>
        </authorList>
    </citation>
    <scope>NUCLEOTIDE SEQUENCE [LARGE SCALE GENOMIC DNA]</scope>
    <source>
        <strain evidence="2 3">MDT2-1-1</strain>
    </source>
</reference>